<name>A0AAV2ASK9_9ARAC</name>
<sequence>MNLAFALAFGALLVVTSESCERHGAQCPEYTVLQTHQGYEEREYPSLVWVSVSGNGKSKSDVSRKLIKKLYSYLGGANDKEMALDMMVPVRTKKEVHEGFNTYTMSIPLRPEQSEQPPKPMDASITVVREPKSTYWVRSFDGYARQDTIWDDHAAALKAALPTDGAADTSFYYICVYDSPWRETDRLNEVWLVKA</sequence>
<keyword evidence="4" id="KW-1185">Reference proteome</keyword>
<evidence type="ECO:0000313" key="4">
    <source>
        <dbReference type="Proteomes" id="UP001497382"/>
    </source>
</evidence>
<dbReference type="EMBL" id="CAXIEN010000209">
    <property type="protein sequence ID" value="CAL1286857.1"/>
    <property type="molecule type" value="Genomic_DNA"/>
</dbReference>
<evidence type="ECO:0008006" key="5">
    <source>
        <dbReference type="Google" id="ProtNLM"/>
    </source>
</evidence>
<proteinExistence type="inferred from homology"/>
<accession>A0AAV2ASK9</accession>
<dbReference type="AlphaFoldDB" id="A0AAV2ASK9"/>
<comment type="caution">
    <text evidence="3">The sequence shown here is derived from an EMBL/GenBank/DDBJ whole genome shotgun (WGS) entry which is preliminary data.</text>
</comment>
<feature type="signal peptide" evidence="2">
    <location>
        <begin position="1"/>
        <end position="19"/>
    </location>
</feature>
<keyword evidence="2" id="KW-0732">Signal</keyword>
<evidence type="ECO:0000313" key="3">
    <source>
        <dbReference type="EMBL" id="CAL1286857.1"/>
    </source>
</evidence>
<dbReference type="Pfam" id="PF04832">
    <property type="entry name" value="SOUL"/>
    <property type="match status" value="1"/>
</dbReference>
<dbReference type="FunFam" id="3.20.80.10:FF:000002">
    <property type="entry name" value="Heme-binding protein 2"/>
    <property type="match status" value="1"/>
</dbReference>
<dbReference type="SUPFAM" id="SSF55136">
    <property type="entry name" value="Probable bacterial effector-binding domain"/>
    <property type="match status" value="1"/>
</dbReference>
<dbReference type="InterPro" id="IPR006917">
    <property type="entry name" value="SOUL_heme-bd"/>
</dbReference>
<dbReference type="Gene3D" id="3.20.80.10">
    <property type="entry name" value="Regulatory factor, effector binding domain"/>
    <property type="match status" value="1"/>
</dbReference>
<evidence type="ECO:0000256" key="1">
    <source>
        <dbReference type="ARBA" id="ARBA00009817"/>
    </source>
</evidence>
<evidence type="ECO:0000256" key="2">
    <source>
        <dbReference type="SAM" id="SignalP"/>
    </source>
</evidence>
<feature type="chain" id="PRO_5043404807" description="Heme-binding protein" evidence="2">
    <location>
        <begin position="20"/>
        <end position="195"/>
    </location>
</feature>
<protein>
    <recommendedName>
        <fullName evidence="5">Heme-binding protein</fullName>
    </recommendedName>
</protein>
<dbReference type="PANTHER" id="PTHR11220">
    <property type="entry name" value="HEME-BINDING PROTEIN-RELATED"/>
    <property type="match status" value="1"/>
</dbReference>
<dbReference type="InterPro" id="IPR011256">
    <property type="entry name" value="Reg_factor_effector_dom_sf"/>
</dbReference>
<gene>
    <name evidence="3" type="ORF">LARSCL_LOCUS14481</name>
</gene>
<reference evidence="3 4" key="1">
    <citation type="submission" date="2024-04" db="EMBL/GenBank/DDBJ databases">
        <authorList>
            <person name="Rising A."/>
            <person name="Reimegard J."/>
            <person name="Sonavane S."/>
            <person name="Akerstrom W."/>
            <person name="Nylinder S."/>
            <person name="Hedman E."/>
            <person name="Kallberg Y."/>
        </authorList>
    </citation>
    <scope>NUCLEOTIDE SEQUENCE [LARGE SCALE GENOMIC DNA]</scope>
</reference>
<dbReference type="Proteomes" id="UP001497382">
    <property type="component" value="Unassembled WGS sequence"/>
</dbReference>
<organism evidence="3 4">
    <name type="scientific">Larinioides sclopetarius</name>
    <dbReference type="NCBI Taxonomy" id="280406"/>
    <lineage>
        <taxon>Eukaryota</taxon>
        <taxon>Metazoa</taxon>
        <taxon>Ecdysozoa</taxon>
        <taxon>Arthropoda</taxon>
        <taxon>Chelicerata</taxon>
        <taxon>Arachnida</taxon>
        <taxon>Araneae</taxon>
        <taxon>Araneomorphae</taxon>
        <taxon>Entelegynae</taxon>
        <taxon>Araneoidea</taxon>
        <taxon>Araneidae</taxon>
        <taxon>Larinioides</taxon>
    </lineage>
</organism>
<comment type="similarity">
    <text evidence="1">Belongs to the HEBP family.</text>
</comment>
<dbReference type="PANTHER" id="PTHR11220:SF73">
    <property type="entry name" value="HEME-BINDING PROTEIN 2"/>
    <property type="match status" value="1"/>
</dbReference>